<dbReference type="GO" id="GO:0005869">
    <property type="term" value="C:dynactin complex"/>
    <property type="evidence" value="ECO:0007669"/>
    <property type="project" value="InterPro"/>
</dbReference>
<evidence type="ECO:0000256" key="3">
    <source>
        <dbReference type="ARBA" id="ARBA00016573"/>
    </source>
</evidence>
<evidence type="ECO:0000256" key="1">
    <source>
        <dbReference type="ARBA" id="ARBA00004245"/>
    </source>
</evidence>
<evidence type="ECO:0000256" key="5">
    <source>
        <dbReference type="ARBA" id="ARBA00023212"/>
    </source>
</evidence>
<comment type="caution">
    <text evidence="7">The sequence shown here is derived from an EMBL/GenBank/DDBJ whole genome shotgun (WGS) entry which is preliminary data.</text>
</comment>
<evidence type="ECO:0000313" key="7">
    <source>
        <dbReference type="EMBL" id="CAG9320784.1"/>
    </source>
</evidence>
<evidence type="ECO:0000256" key="6">
    <source>
        <dbReference type="ARBA" id="ARBA00034687"/>
    </source>
</evidence>
<accession>A0AAU9J4B0</accession>
<dbReference type="InterPro" id="IPR011004">
    <property type="entry name" value="Trimer_LpxA-like_sf"/>
</dbReference>
<dbReference type="Pfam" id="PF00132">
    <property type="entry name" value="Hexapep"/>
    <property type="match status" value="1"/>
</dbReference>
<dbReference type="SUPFAM" id="SSF51161">
    <property type="entry name" value="Trimeric LpxA-like enzymes"/>
    <property type="match status" value="1"/>
</dbReference>
<evidence type="ECO:0000313" key="8">
    <source>
        <dbReference type="Proteomes" id="UP001162131"/>
    </source>
</evidence>
<reference evidence="7" key="1">
    <citation type="submission" date="2021-09" db="EMBL/GenBank/DDBJ databases">
        <authorList>
            <consortium name="AG Swart"/>
            <person name="Singh M."/>
            <person name="Singh A."/>
            <person name="Seah K."/>
            <person name="Emmerich C."/>
        </authorList>
    </citation>
    <scope>NUCLEOTIDE SEQUENCE</scope>
    <source>
        <strain evidence="7">ATCC30299</strain>
    </source>
</reference>
<dbReference type="Gene3D" id="2.160.10.10">
    <property type="entry name" value="Hexapeptide repeat proteins"/>
    <property type="match status" value="1"/>
</dbReference>
<keyword evidence="5" id="KW-0206">Cytoskeleton</keyword>
<comment type="subcellular location">
    <subcellularLocation>
        <location evidence="1">Cytoplasm</location>
        <location evidence="1">Cytoskeleton</location>
    </subcellularLocation>
</comment>
<keyword evidence="8" id="KW-1185">Reference proteome</keyword>
<comment type="function">
    <text evidence="6">Part of the dynactin complex that activates the molecular motor dynein for ultra-processive transport along microtubules.</text>
</comment>
<comment type="similarity">
    <text evidence="2">Belongs to the dynactin subunits 5/6 family. Dynactin subunit 6 subfamily.</text>
</comment>
<dbReference type="Proteomes" id="UP001162131">
    <property type="component" value="Unassembled WGS sequence"/>
</dbReference>
<name>A0AAU9J4B0_9CILI</name>
<proteinExistence type="inferred from homology"/>
<dbReference type="InterPro" id="IPR001451">
    <property type="entry name" value="Hexapep"/>
</dbReference>
<sequence>MAEQQVICSKNIEIEGQIAFGQGSVIHPDCSIIAESAPIVFGEYNIIEERVRIINRKPEENPAPLPLQIGSYNIFEVGTIIEYSEIGNYNVFEHRCKVEPNCKIGNGCIITAGVRVARGTTIPDLTVVYGEGQMRKNQGMQEDSFRHEIKALTEVLAKCLGSQAIQASHK</sequence>
<dbReference type="PANTHER" id="PTHR13072:SF0">
    <property type="entry name" value="DYNACTIN SUBUNIT 6"/>
    <property type="match status" value="1"/>
</dbReference>
<dbReference type="PANTHER" id="PTHR13072">
    <property type="entry name" value="DYNACTIN 6"/>
    <property type="match status" value="1"/>
</dbReference>
<keyword evidence="4" id="KW-0963">Cytoplasm</keyword>
<dbReference type="InterPro" id="IPR027777">
    <property type="entry name" value="DCTN6"/>
</dbReference>
<dbReference type="EMBL" id="CAJZBQ010000027">
    <property type="protein sequence ID" value="CAG9320784.1"/>
    <property type="molecule type" value="Genomic_DNA"/>
</dbReference>
<protein>
    <recommendedName>
        <fullName evidence="3">Dynactin subunit 6</fullName>
    </recommendedName>
</protein>
<dbReference type="GO" id="GO:0007052">
    <property type="term" value="P:mitotic spindle organization"/>
    <property type="evidence" value="ECO:0007669"/>
    <property type="project" value="TreeGrafter"/>
</dbReference>
<organism evidence="7 8">
    <name type="scientific">Blepharisma stoltei</name>
    <dbReference type="NCBI Taxonomy" id="1481888"/>
    <lineage>
        <taxon>Eukaryota</taxon>
        <taxon>Sar</taxon>
        <taxon>Alveolata</taxon>
        <taxon>Ciliophora</taxon>
        <taxon>Postciliodesmatophora</taxon>
        <taxon>Heterotrichea</taxon>
        <taxon>Heterotrichida</taxon>
        <taxon>Blepharismidae</taxon>
        <taxon>Blepharisma</taxon>
    </lineage>
</organism>
<evidence type="ECO:0000256" key="2">
    <source>
        <dbReference type="ARBA" id="ARBA00007719"/>
    </source>
</evidence>
<evidence type="ECO:0000256" key="4">
    <source>
        <dbReference type="ARBA" id="ARBA00022490"/>
    </source>
</evidence>
<gene>
    <name evidence="7" type="ORF">BSTOLATCC_MIC27364</name>
</gene>
<dbReference type="AlphaFoldDB" id="A0AAU9J4B0"/>
<dbReference type="GO" id="GO:0070840">
    <property type="term" value="F:dynein complex binding"/>
    <property type="evidence" value="ECO:0007669"/>
    <property type="project" value="TreeGrafter"/>
</dbReference>